<dbReference type="UCSC" id="CG14930-RA">
    <property type="organism name" value="d. melanogaster"/>
</dbReference>
<reference evidence="2" key="14">
    <citation type="submission" date="2022-11" db="EMBL/GenBank/DDBJ databases">
        <title>Drosophila melanogaster release 4 sequence.</title>
        <authorList>
            <consortium name="Berkeley Drosophila Genome Project"/>
            <person name="Celniker S."/>
            <person name="Carlson J."/>
            <person name="Wan K."/>
            <person name="Pfeiffer B."/>
            <person name="Frise E."/>
            <person name="George R."/>
            <person name="Hoskins R."/>
            <person name="Stapleton M."/>
            <person name="Pacleb J."/>
            <person name="Park S."/>
            <person name="Svirskas R."/>
            <person name="Smith E."/>
            <person name="Yu C."/>
            <person name="Rubin G."/>
        </authorList>
    </citation>
    <scope>NUCLEOTIDE SEQUENCE</scope>
</reference>
<dbReference type="RefSeq" id="NP_609508.1">
    <property type="nucleotide sequence ID" value="NM_135664.2"/>
</dbReference>
<reference evidence="5" key="4">
    <citation type="journal article" date="2002" name="Genome Biol.">
        <title>The transposable elements of the Drosophila melanogaster euchromatin: a genomics perspective.</title>
        <authorList>
            <person name="Kaminker J.S."/>
            <person name="Bergman C.M."/>
            <person name="Kronmiller B."/>
            <person name="Carlson J."/>
            <person name="Svirskas R."/>
            <person name="Patel S."/>
            <person name="Frise E."/>
            <person name="Wheeler D.A."/>
            <person name="Lewis S.E."/>
            <person name="Rubin G.M."/>
            <person name="Ashburner M."/>
            <person name="Celniker S.E."/>
        </authorList>
    </citation>
    <scope>NUCLEOTIDE SEQUENCE [LARGE SCALE GENOMIC DNA]</scope>
    <source>
        <strain evidence="5">Berkeley</strain>
    </source>
</reference>
<dbReference type="GO" id="GO:0005669">
    <property type="term" value="C:transcription factor TFIID complex"/>
    <property type="evidence" value="ECO:0000250"/>
    <property type="project" value="FlyBase"/>
</dbReference>
<evidence type="ECO:0000256" key="1">
    <source>
        <dbReference type="SAM" id="MobiDB-lite"/>
    </source>
</evidence>
<dbReference type="GO" id="GO:1904595">
    <property type="term" value="P:positive regulation of termination of RNA polymerase II transcription"/>
    <property type="evidence" value="ECO:0000316"/>
    <property type="project" value="FlyBase"/>
</dbReference>
<accession>Q9VKG5</accession>
<reference evidence="3" key="6">
    <citation type="submission" date="2002-03" db="EMBL/GenBank/DDBJ databases">
        <authorList>
            <person name="Stapleton M."/>
            <person name="Brokstein P."/>
            <person name="Hong L."/>
            <person name="Agbayani A."/>
            <person name="Carlson J."/>
            <person name="Champe M."/>
            <person name="Chavez C."/>
            <person name="Dorsett V."/>
            <person name="Dresnek D."/>
            <person name="Farfan D."/>
            <person name="Frise E."/>
            <person name="George R."/>
            <person name="Gonzalez M."/>
            <person name="Guarin H."/>
            <person name="Kronmiller B."/>
            <person name="Li P."/>
            <person name="Liao G."/>
            <person name="Miranda A."/>
            <person name="Mungall C.J."/>
            <person name="Nunoo J."/>
            <person name="Pacleb J."/>
            <person name="Paragas V."/>
            <person name="Park S."/>
            <person name="Patel S."/>
            <person name="Phouanenavong S."/>
            <person name="Wan K."/>
            <person name="Yu C."/>
            <person name="Lewis S.E."/>
            <person name="Rubin G.M."/>
            <person name="Celniker S."/>
        </authorList>
    </citation>
    <scope>NUCLEOTIDE SEQUENCE</scope>
</reference>
<reference evidence="5" key="2">
    <citation type="journal article" date="2002" name="Genome Biol.">
        <title>Finishing a whole-genome shotgun: release 3 of the Drosophila melanogaster euchromatic genome sequence.</title>
        <authorList>
            <person name="Celniker S.E."/>
            <person name="Wheeler D.A."/>
            <person name="Kronmiller B."/>
            <person name="Carlson J.W."/>
            <person name="Halpern A."/>
            <person name="Patel S."/>
            <person name="Adams M."/>
            <person name="Champe M."/>
            <person name="Dugan S.P."/>
            <person name="Frise E."/>
            <person name="Hodgson A."/>
            <person name="George R.A."/>
            <person name="Hoskins R.A."/>
            <person name="Laverty T."/>
            <person name="Muzny D.M."/>
            <person name="Nelson C.R."/>
            <person name="Pacleb J.M."/>
            <person name="Park S."/>
            <person name="Pfeiffer B.D."/>
            <person name="Richards S."/>
            <person name="Sodergren E.J."/>
            <person name="Svirskas R."/>
            <person name="Tabor P.E."/>
            <person name="Wan K."/>
            <person name="Stapleton M."/>
            <person name="Sutton G.G."/>
            <person name="Venter C."/>
            <person name="Weinstock G."/>
            <person name="Scherer S.E."/>
            <person name="Myers E.W."/>
            <person name="Gibbs R.A."/>
            <person name="Rubin G.M."/>
        </authorList>
    </citation>
    <scope>NUCLEOTIDE SEQUENCE [LARGE SCALE GENOMIC DNA]</scope>
    <source>
        <strain evidence="5">Berkeley</strain>
    </source>
</reference>
<reference evidence="2 5" key="10">
    <citation type="journal article" date="2007" name="Science">
        <title>Sequence finishing and mapping of Drosophila melanogaster heterochromatin.</title>
        <authorList>
            <person name="Hoskins R.A."/>
            <person name="Carlson J.W."/>
            <person name="Kennedy C."/>
            <person name="Acevedo D."/>
            <person name="Evans-Holm M."/>
            <person name="Frise E."/>
            <person name="Wan K.H."/>
            <person name="Park S."/>
            <person name="Mendez-Lago M."/>
            <person name="Rossi F."/>
            <person name="Villasante A."/>
            <person name="Dimitri P."/>
            <person name="Karpen G.H."/>
            <person name="Celniker S.E."/>
        </authorList>
    </citation>
    <scope>NUCLEOTIDE SEQUENCE [LARGE SCALE GENOMIC DNA]</scope>
    <source>
        <strain evidence="5">Berkeley</strain>
    </source>
</reference>
<reference evidence="2" key="13">
    <citation type="journal article" date="2015" name="Genome Res.">
        <title>The Release 6 reference sequence of the Drosophila melanogaster genome.</title>
        <authorList>
            <person name="Hoskins R.A."/>
            <person name="Carlson J.W."/>
            <person name="Wan K.H."/>
            <person name="Park S."/>
            <person name="Mendez I."/>
            <person name="Galle S.E."/>
            <person name="Booth B.W."/>
            <person name="Pfeiffer B.D."/>
            <person name="George R.A."/>
            <person name="Svirskas R."/>
            <person name="Krzywinski M."/>
            <person name="Schein J."/>
            <person name="Accardo M.C."/>
            <person name="Damia E."/>
            <person name="Messina G."/>
            <person name="Mendez-Lago M."/>
            <person name="de Pablos B."/>
            <person name="Demakova O.V."/>
            <person name="Andreyeva E.N."/>
            <person name="Boldyreva L.V."/>
            <person name="Marra M."/>
            <person name="Carvalho A.B."/>
            <person name="Dimitri P."/>
            <person name="Villasante A."/>
            <person name="Zhimulev I.F."/>
            <person name="Rubin G.M."/>
            <person name="Karpen G.H."/>
            <person name="Celniker S.E."/>
        </authorList>
    </citation>
    <scope>NUCLEOTIDE SEQUENCE</scope>
</reference>
<reference evidence="5" key="3">
    <citation type="journal article" date="2002" name="Genome Biol.">
        <title>Annotation of the Drosophila melanogaster euchromatic genome: a systematic review.</title>
        <authorList>
            <person name="Misra S."/>
            <person name="Crosby M.A."/>
            <person name="Mungall C.J."/>
            <person name="Matthews B.B."/>
            <person name="Campbell K.S."/>
            <person name="Hradecky P."/>
            <person name="Huang Y."/>
            <person name="Kaminker J.S."/>
            <person name="Millburn G.H."/>
            <person name="Prochnik S.E."/>
            <person name="Smith C.D."/>
            <person name="Tupy J.L."/>
            <person name="Whitfied E.J."/>
            <person name="Bayraktaroglu L."/>
            <person name="Berman B.P."/>
            <person name="Bettencourt B.R."/>
            <person name="Celniker S.E."/>
            <person name="de Grey A.D."/>
            <person name="Drysdale R.A."/>
            <person name="Harris N.L."/>
            <person name="Richter J."/>
            <person name="Russo S."/>
            <person name="Schroeder A.J."/>
            <person name="Shu S.Q."/>
            <person name="Stapleton M."/>
            <person name="Yamada C."/>
            <person name="Ashburner M."/>
            <person name="Gelbart W.M."/>
            <person name="Rubin G.M."/>
            <person name="Lewis S.E."/>
        </authorList>
    </citation>
    <scope>GENOME REANNOTATION</scope>
    <source>
        <strain evidence="5">Berkeley</strain>
    </source>
</reference>
<dbReference type="InParanoid" id="Q9VKG5"/>
<dbReference type="DNASU" id="34576"/>
<dbReference type="VEuPathDB" id="VectorBase:FBgn0032366"/>
<reference evidence="2" key="8">
    <citation type="submission" date="2006-08" db="EMBL/GenBank/DDBJ databases">
        <authorList>
            <person name="Celniker S."/>
            <person name="Carlson J."/>
            <person name="Wan K."/>
            <person name="Frise E."/>
            <person name="Hoskins R."/>
            <person name="Park S."/>
            <person name="Svirskas R."/>
            <person name="Rubin G."/>
        </authorList>
    </citation>
    <scope>NUCLEOTIDE SEQUENCE</scope>
</reference>
<dbReference type="PaxDb" id="7227-FBpp0079830"/>
<evidence type="ECO:0000313" key="2">
    <source>
        <dbReference type="EMBL" id="AAF53105.1"/>
    </source>
</evidence>
<dbReference type="IntAct" id="Q9VKG5">
    <property type="interactions" value="1"/>
</dbReference>
<sequence>MNKKPEYKLSERDLDIRSDLEFVDGMLKDLQLEVEPQARGVILDLAYTLARDKLVEAQRFAKLVNRTKVSIEDLKMANLERTEELSKRAIHTPVKSLIPSQASLPSPTVSRGLMLPTWRQCQMGTMAELKDKVPETQPPNPKPVPPLTPVTASTPGLNSGSNSMLTTGSSSPGLKASHSLAPPIGTKANLFDNFTLPTILPDRVRKDARGSAIRSHSTPRMYINRSYSSMADAAGGSPSVTKKPRMQL</sequence>
<dbReference type="BioGRID-ORCS" id="34576">
    <property type="hits" value="0 hits in 1 CRISPR screen"/>
</dbReference>
<feature type="region of interest" description="Disordered" evidence="1">
    <location>
        <begin position="132"/>
        <end position="174"/>
    </location>
</feature>
<evidence type="ECO:0000313" key="4">
    <source>
        <dbReference type="FlyBase" id="FBgn0032366"/>
    </source>
</evidence>
<dbReference type="eggNOG" id="ENOG502QS37">
    <property type="taxonomic scope" value="Eukaryota"/>
</dbReference>
<evidence type="ECO:0000313" key="5">
    <source>
        <dbReference type="Proteomes" id="UP000000803"/>
    </source>
</evidence>
<dbReference type="EMBL" id="AE014134">
    <property type="protein sequence ID" value="AAF53105.1"/>
    <property type="molecule type" value="Genomic_DNA"/>
</dbReference>
<dbReference type="GlyGen" id="Q9VKG5">
    <property type="glycosylation" value="2 sites"/>
</dbReference>
<dbReference type="FlyBase" id="FBgn0032366">
    <property type="gene designation" value="Taf9L"/>
</dbReference>
<protein>
    <submittedName>
        <fullName evidence="3">AT28291p</fullName>
    </submittedName>
</protein>
<reference evidence="2 5" key="5">
    <citation type="journal article" date="2002" name="Genome Biol.">
        <title>Heterochromatic sequences in a Drosophila whole-genome shotgun assembly.</title>
        <authorList>
            <person name="Hoskins R.A."/>
            <person name="Smith C.D."/>
            <person name="Carlson J.W."/>
            <person name="Carvalho A.B."/>
            <person name="Halpern A."/>
            <person name="Kaminker J.S."/>
            <person name="Kennedy C."/>
            <person name="Mungall C.J."/>
            <person name="Sullivan B.A."/>
            <person name="Sutton G.G."/>
            <person name="Yasuhara J.C."/>
            <person name="Wakimoto B.T."/>
            <person name="Myers E.W."/>
            <person name="Celniker S.E."/>
            <person name="Rubin G.M."/>
            <person name="Karpen G.H."/>
        </authorList>
    </citation>
    <scope>NUCLEOTIDE SEQUENCE [LARGE SCALE GENOMIC DNA]</scope>
    <source>
        <strain evidence="5">Berkeley</strain>
    </source>
</reference>
<dbReference type="EMBL" id="AY089470">
    <property type="protein sequence ID" value="AAL90208.1"/>
    <property type="molecule type" value="mRNA"/>
</dbReference>
<gene>
    <name evidence="4" type="primary">Taf9L</name>
    <name evidence="2" type="synonym">Dmel\CG14930</name>
    <name evidence="2 4" type="ORF">CG14930</name>
    <name evidence="2" type="ORF">Dmel_CG14930</name>
</gene>
<dbReference type="GO" id="GO:0005730">
    <property type="term" value="C:nucleolus"/>
    <property type="evidence" value="ECO:0000314"/>
    <property type="project" value="FlyBase"/>
</dbReference>
<dbReference type="Bgee" id="FBgn0032366">
    <property type="expression patterns" value="Expressed in testis and 12 other cell types or tissues"/>
</dbReference>
<dbReference type="AlphaFoldDB" id="Q9VKG5"/>
<dbReference type="GO" id="GO:0005654">
    <property type="term" value="C:nucleoplasm"/>
    <property type="evidence" value="ECO:0000314"/>
    <property type="project" value="FlyBase"/>
</dbReference>
<dbReference type="KEGG" id="dme:Dmel_CG14930"/>
<reference evidence="2" key="12">
    <citation type="journal article" date="2015" name="G3 (Bethesda)">
        <title>Gene Model Annotations for Drosophila melanogaster: The Rule-Benders.</title>
        <authorList>
            <consortium name="FlyBase Consortium"/>
            <person name="Crosby M.A."/>
            <person name="Gramates L.S."/>
            <person name="Dos Santos G."/>
            <person name="Matthews B.B."/>
            <person name="St Pierre S.E."/>
            <person name="Zhou P."/>
            <person name="Schroeder A.J."/>
            <person name="Falls K."/>
            <person name="Emmert D.B."/>
            <person name="Russo S.M."/>
            <person name="Gelbart W.M."/>
            <person name="null"/>
        </authorList>
    </citation>
    <scope>NUCLEOTIDE SEQUENCE</scope>
</reference>
<reference evidence="2" key="15">
    <citation type="submission" date="2022-11" db="EMBL/GenBank/DDBJ databases">
        <authorList>
            <consortium name="FlyBase"/>
        </authorList>
    </citation>
    <scope>NUCLEOTIDE SEQUENCE</scope>
</reference>
<organism evidence="2 5">
    <name type="scientific">Drosophila melanogaster</name>
    <name type="common">Fruit fly</name>
    <dbReference type="NCBI Taxonomy" id="7227"/>
    <lineage>
        <taxon>Eukaryota</taxon>
        <taxon>Metazoa</taxon>
        <taxon>Ecdysozoa</taxon>
        <taxon>Arthropoda</taxon>
        <taxon>Hexapoda</taxon>
        <taxon>Insecta</taxon>
        <taxon>Pterygota</taxon>
        <taxon>Neoptera</taxon>
        <taxon>Endopterygota</taxon>
        <taxon>Diptera</taxon>
        <taxon>Brachycera</taxon>
        <taxon>Muscomorpha</taxon>
        <taxon>Ephydroidea</taxon>
        <taxon>Drosophilidae</taxon>
        <taxon>Drosophila</taxon>
        <taxon>Sophophora</taxon>
    </lineage>
</organism>
<dbReference type="OrthoDB" id="7872845at2759"/>
<dbReference type="Proteomes" id="UP000000803">
    <property type="component" value="Chromosome 2L"/>
</dbReference>
<dbReference type="GeneID" id="34576"/>
<name>Q9VKG5_DROME</name>
<proteinExistence type="evidence at transcript level"/>
<dbReference type="HOGENOM" id="CLU_1078754_0_0_1"/>
<feature type="region of interest" description="Disordered" evidence="1">
    <location>
        <begin position="229"/>
        <end position="248"/>
    </location>
</feature>
<dbReference type="OMA" id="LMLPTWR"/>
<feature type="compositionally biased region" description="Polar residues" evidence="1">
    <location>
        <begin position="152"/>
        <end position="172"/>
    </location>
</feature>
<reference evidence="2" key="11">
    <citation type="journal article" date="2015" name="G3 (Bethesda)">
        <title>Gene Model Annotations for Drosophila melanogaster: Impact of High-Throughput Data.</title>
        <authorList>
            <consortium name="FlyBase Consortium"/>
            <person name="Matthews B.B."/>
            <person name="Dos Santos G."/>
            <person name="Crosby M.A."/>
            <person name="Emmert D.B."/>
            <person name="St Pierre S.E."/>
            <person name="Gramates L.S."/>
            <person name="Zhou P."/>
            <person name="Schroeder A.J."/>
            <person name="Falls K."/>
            <person name="Strelets V."/>
            <person name="Russo S.M."/>
            <person name="Gelbart W.M."/>
            <person name="null"/>
        </authorList>
    </citation>
    <scope>NUCLEOTIDE SEQUENCE</scope>
</reference>
<feature type="compositionally biased region" description="Pro residues" evidence="1">
    <location>
        <begin position="136"/>
        <end position="148"/>
    </location>
</feature>
<reference evidence="2 5" key="9">
    <citation type="journal article" date="2007" name="Science">
        <title>The Release 5.1 annotation of Drosophila melanogaster heterochromatin.</title>
        <authorList>
            <person name="Smith C.D."/>
            <person name="Shu S."/>
            <person name="Mungall C.J."/>
            <person name="Karpen G.H."/>
        </authorList>
    </citation>
    <scope>NUCLEOTIDE SEQUENCE [LARGE SCALE GENOMIC DNA]</scope>
    <source>
        <strain evidence="5">Berkeley</strain>
    </source>
</reference>
<reference evidence="2 5" key="1">
    <citation type="journal article" date="2000" name="Science">
        <title>The genome sequence of Drosophila melanogaster.</title>
        <authorList>
            <person name="Adams M.D."/>
            <person name="Celniker S.E."/>
            <person name="Holt R.A."/>
            <person name="Evans C.A."/>
            <person name="Gocayne J.D."/>
            <person name="Amanatides P.G."/>
            <person name="Scherer S.E."/>
            <person name="Li P.W."/>
            <person name="Hoskins R.A."/>
            <person name="Galle R.F."/>
            <person name="George R.A."/>
            <person name="Lewis S.E."/>
            <person name="Richards S."/>
            <person name="Ashburner M."/>
            <person name="Henderson S.N."/>
            <person name="Sutton G.G."/>
            <person name="Wortman J.R."/>
            <person name="Yandell M.D."/>
            <person name="Zhang Q."/>
            <person name="Chen L.X."/>
            <person name="Brandon R.C."/>
            <person name="Rogers Y.H."/>
            <person name="Blazej R.G."/>
            <person name="Champe M."/>
            <person name="Pfeiffer B.D."/>
            <person name="Wan K.H."/>
            <person name="Doyle C."/>
            <person name="Baxter E.G."/>
            <person name="Helt G."/>
            <person name="Nelson C.R."/>
            <person name="Gabor G.L."/>
            <person name="Abril J.F."/>
            <person name="Agbayani A."/>
            <person name="An H.J."/>
            <person name="Andrews-Pfannkoch C."/>
            <person name="Baldwin D."/>
            <person name="Ballew R.M."/>
            <person name="Basu A."/>
            <person name="Baxendale J."/>
            <person name="Bayraktaroglu L."/>
            <person name="Beasley E.M."/>
            <person name="Beeson K.Y."/>
            <person name="Benos P.V."/>
            <person name="Berman B.P."/>
            <person name="Bhandari D."/>
            <person name="Bolshakov S."/>
            <person name="Borkova D."/>
            <person name="Botchan M.R."/>
            <person name="Bouck J."/>
            <person name="Brokstein P."/>
            <person name="Brottier P."/>
            <person name="Burtis K.C."/>
            <person name="Busam D.A."/>
            <person name="Butler H."/>
            <person name="Cadieu E."/>
            <person name="Center A."/>
            <person name="Chandra I."/>
            <person name="Cherry J.M."/>
            <person name="Cawley S."/>
            <person name="Dahlke C."/>
            <person name="Davenport L.B."/>
            <person name="Davies P."/>
            <person name="de Pablos B."/>
            <person name="Delcher A."/>
            <person name="Deng Z."/>
            <person name="Mays A.D."/>
            <person name="Dew I."/>
            <person name="Dietz S.M."/>
            <person name="Dodson K."/>
            <person name="Doup L.E."/>
            <person name="Downes M."/>
            <person name="Dugan-Rocha S."/>
            <person name="Dunkov B.C."/>
            <person name="Dunn P."/>
            <person name="Durbin K.J."/>
            <person name="Evangelista C.C."/>
            <person name="Ferraz C."/>
            <person name="Ferriera S."/>
            <person name="Fleischmann W."/>
            <person name="Fosler C."/>
            <person name="Gabrielian A.E."/>
            <person name="Garg N.S."/>
            <person name="Gelbart W.M."/>
            <person name="Glasser K."/>
            <person name="Glodek A."/>
            <person name="Gong F."/>
            <person name="Gorrell J.H."/>
            <person name="Gu Z."/>
            <person name="Guan P."/>
            <person name="Harris M."/>
            <person name="Harris N.L."/>
            <person name="Harvey D."/>
            <person name="Heiman T.J."/>
            <person name="Hernandez J.R."/>
            <person name="Houck J."/>
            <person name="Hostin D."/>
            <person name="Houston K.A."/>
            <person name="Howland T.J."/>
            <person name="Wei M.H."/>
            <person name="Ibegwam C."/>
            <person name="Jalali M."/>
            <person name="Kalush F."/>
            <person name="Karpen G.H."/>
            <person name="Ke Z."/>
            <person name="Kennison J.A."/>
            <person name="Ketchum K.A."/>
            <person name="Kimmel B.E."/>
            <person name="Kodira C.D."/>
            <person name="Kraft C."/>
            <person name="Kravitz S."/>
            <person name="Kulp D."/>
            <person name="Lai Z."/>
            <person name="Lasko P."/>
            <person name="Lei Y."/>
            <person name="Levitsky A.A."/>
            <person name="Li J."/>
            <person name="Li Z."/>
            <person name="Liang Y."/>
            <person name="Lin X."/>
            <person name="Liu X."/>
            <person name="Mattei B."/>
            <person name="McIntosh T.C."/>
            <person name="McLeod M.P."/>
            <person name="McPherson D."/>
            <person name="Merkulov G."/>
            <person name="Milshina N.V."/>
            <person name="Mobarry C."/>
            <person name="Morris J."/>
            <person name="Moshrefi A."/>
            <person name="Mount S.M."/>
            <person name="Moy M."/>
            <person name="Murphy B."/>
            <person name="Murphy L."/>
            <person name="Muzny D.M."/>
            <person name="Nelson D.L."/>
            <person name="Nelson D.R."/>
            <person name="Nelson K.A."/>
            <person name="Nixon K."/>
            <person name="Nusskern D.R."/>
            <person name="Pacleb J.M."/>
            <person name="Palazzolo M."/>
            <person name="Pittman G.S."/>
            <person name="Pan S."/>
            <person name="Pollard J."/>
            <person name="Puri V."/>
            <person name="Reese M.G."/>
            <person name="Reinert K."/>
            <person name="Remington K."/>
            <person name="Saunders R.D."/>
            <person name="Scheeler F."/>
            <person name="Shen H."/>
            <person name="Shue B.C."/>
            <person name="Siden-Kiamos I."/>
            <person name="Simpson M."/>
            <person name="Skupski M.P."/>
            <person name="Smith T."/>
            <person name="Spier E."/>
            <person name="Spradling A.C."/>
            <person name="Stapleton M."/>
            <person name="Strong R."/>
            <person name="Sun E."/>
            <person name="Svirskas R."/>
            <person name="Tector C."/>
            <person name="Turner R."/>
            <person name="Venter E."/>
            <person name="Wang A.H."/>
            <person name="Wang X."/>
            <person name="Wang Z.Y."/>
            <person name="Wassarman D.A."/>
            <person name="Weinstock G.M."/>
            <person name="Weissenbach J."/>
            <person name="Williams S.M."/>
            <person name="WoodageT"/>
            <person name="Worley K.C."/>
            <person name="Wu D."/>
            <person name="Yang S."/>
            <person name="Yao Q.A."/>
            <person name="Ye J."/>
            <person name="Yeh R.F."/>
            <person name="Zaveri J.S."/>
            <person name="Zhan M."/>
            <person name="Zhang G."/>
            <person name="Zhao Q."/>
            <person name="Zheng L."/>
            <person name="Zheng X.H."/>
            <person name="Zhong F.N."/>
            <person name="Zhong W."/>
            <person name="Zhou X."/>
            <person name="Zhu S."/>
            <person name="Zhu X."/>
            <person name="Smith H.O."/>
            <person name="Gibbs R.A."/>
            <person name="Myers E.W."/>
            <person name="Rubin G.M."/>
            <person name="Venter J.C."/>
        </authorList>
    </citation>
    <scope>NUCLEOTIDE SEQUENCE [LARGE SCALE GENOMIC DNA]</scope>
    <source>
        <strain evidence="5">Berkeley</strain>
    </source>
</reference>
<reference evidence="2 5" key="7">
    <citation type="journal article" date="2005" name="PLoS Comput. Biol.">
        <title>Combined evidence annotation of transposable elements in genome sequences.</title>
        <authorList>
            <person name="Quesneville H."/>
            <person name="Bergman C.M."/>
            <person name="Andrieu O."/>
            <person name="Autard D."/>
            <person name="Nouaud D."/>
            <person name="Ashburner M."/>
            <person name="Anxolabehere D."/>
        </authorList>
    </citation>
    <scope>NUCLEOTIDE SEQUENCE [LARGE SCALE GENOMIC DNA]</scope>
    <source>
        <strain evidence="5">Berkeley</strain>
    </source>
</reference>
<keyword evidence="5" id="KW-1185">Reference proteome</keyword>
<dbReference type="AGR" id="FB:FBgn0032366"/>
<evidence type="ECO:0000313" key="3">
    <source>
        <dbReference type="EMBL" id="AAL90208.1"/>
    </source>
</evidence>
<dbReference type="GO" id="GO:0006366">
    <property type="term" value="P:transcription by RNA polymerase II"/>
    <property type="evidence" value="ECO:0000250"/>
    <property type="project" value="FlyBase"/>
</dbReference>